<proteinExistence type="predicted"/>
<organism evidence="2 3">
    <name type="scientific">Amycolatopsis xylanica</name>
    <dbReference type="NCBI Taxonomy" id="589385"/>
    <lineage>
        <taxon>Bacteria</taxon>
        <taxon>Bacillati</taxon>
        <taxon>Actinomycetota</taxon>
        <taxon>Actinomycetes</taxon>
        <taxon>Pseudonocardiales</taxon>
        <taxon>Pseudonocardiaceae</taxon>
        <taxon>Amycolatopsis</taxon>
    </lineage>
</organism>
<accession>A0A1H2UGU0</accession>
<protein>
    <submittedName>
        <fullName evidence="2">Anti-anti-sigma factor</fullName>
    </submittedName>
</protein>
<dbReference type="EMBL" id="FNON01000001">
    <property type="protein sequence ID" value="SDW55373.1"/>
    <property type="molecule type" value="Genomic_DNA"/>
</dbReference>
<feature type="domain" description="STAS" evidence="1">
    <location>
        <begin position="35"/>
        <end position="135"/>
    </location>
</feature>
<dbReference type="RefSeq" id="WP_176968490.1">
    <property type="nucleotide sequence ID" value="NZ_FNON01000001.1"/>
</dbReference>
<dbReference type="Proteomes" id="UP000199515">
    <property type="component" value="Unassembled WGS sequence"/>
</dbReference>
<dbReference type="Gene3D" id="3.30.750.24">
    <property type="entry name" value="STAS domain"/>
    <property type="match status" value="1"/>
</dbReference>
<reference evidence="2 3" key="1">
    <citation type="submission" date="2016-10" db="EMBL/GenBank/DDBJ databases">
        <authorList>
            <person name="de Groot N.N."/>
        </authorList>
    </citation>
    <scope>NUCLEOTIDE SEQUENCE [LARGE SCALE GENOMIC DNA]</scope>
    <source>
        <strain evidence="2 3">CPCC 202699</strain>
    </source>
</reference>
<dbReference type="InterPro" id="IPR002645">
    <property type="entry name" value="STAS_dom"/>
</dbReference>
<dbReference type="SUPFAM" id="SSF52091">
    <property type="entry name" value="SpoIIaa-like"/>
    <property type="match status" value="1"/>
</dbReference>
<dbReference type="InterPro" id="IPR036513">
    <property type="entry name" value="STAS_dom_sf"/>
</dbReference>
<dbReference type="AlphaFoldDB" id="A0A1H2UGU0"/>
<evidence type="ECO:0000313" key="3">
    <source>
        <dbReference type="Proteomes" id="UP000199515"/>
    </source>
</evidence>
<evidence type="ECO:0000259" key="1">
    <source>
        <dbReference type="PROSITE" id="PS50801"/>
    </source>
</evidence>
<dbReference type="PROSITE" id="PS50801">
    <property type="entry name" value="STAS"/>
    <property type="match status" value="1"/>
</dbReference>
<name>A0A1H2UGU0_9PSEU</name>
<dbReference type="Pfam" id="PF01740">
    <property type="entry name" value="STAS"/>
    <property type="match status" value="1"/>
</dbReference>
<dbReference type="PANTHER" id="PTHR33495:SF13">
    <property type="entry name" value="ANTI-SIGMA-F FACTOR ANTAGONIST RSFB"/>
    <property type="match status" value="1"/>
</dbReference>
<dbReference type="CDD" id="cd07043">
    <property type="entry name" value="STAS_anti-anti-sigma_factors"/>
    <property type="match status" value="1"/>
</dbReference>
<gene>
    <name evidence="2" type="ORF">SAMN05421504_101885</name>
</gene>
<dbReference type="GO" id="GO:0043856">
    <property type="term" value="F:anti-sigma factor antagonist activity"/>
    <property type="evidence" value="ECO:0007669"/>
    <property type="project" value="TreeGrafter"/>
</dbReference>
<keyword evidence="3" id="KW-1185">Reference proteome</keyword>
<sequence>MTSKRPPRLSRTFGRTVIGSLSEQFSVTVTTFGAGRAVITIAGDLDLANVDKVAELTAGMPRPESLALLVDLTEVRFCSSVGLNMLCELQRRANEAEVEMALVVSGFPMRRTLRMTGMDRAFVIYRERAEALLRLGISFPLDQ</sequence>
<dbReference type="STRING" id="589385.SAMN05421504_101885"/>
<evidence type="ECO:0000313" key="2">
    <source>
        <dbReference type="EMBL" id="SDW55373.1"/>
    </source>
</evidence>
<dbReference type="PANTHER" id="PTHR33495">
    <property type="entry name" value="ANTI-SIGMA FACTOR ANTAGONIST TM_1081-RELATED-RELATED"/>
    <property type="match status" value="1"/>
</dbReference>